<gene>
    <name evidence="2" type="ORF">FHR34_001400</name>
</gene>
<dbReference type="SUPFAM" id="SSF56024">
    <property type="entry name" value="Phospholipase D/nuclease"/>
    <property type="match status" value="1"/>
</dbReference>
<organism evidence="2 3">
    <name type="scientific">Kitasatospora kifunensis</name>
    <name type="common">Streptomyces kifunensis</name>
    <dbReference type="NCBI Taxonomy" id="58351"/>
    <lineage>
        <taxon>Bacteria</taxon>
        <taxon>Bacillati</taxon>
        <taxon>Actinomycetota</taxon>
        <taxon>Actinomycetes</taxon>
        <taxon>Kitasatosporales</taxon>
        <taxon>Streptomycetaceae</taxon>
        <taxon>Kitasatospora</taxon>
    </lineage>
</organism>
<dbReference type="PANTHER" id="PTHR21248:SF22">
    <property type="entry name" value="PHOSPHOLIPASE D"/>
    <property type="match status" value="1"/>
</dbReference>
<comment type="caution">
    <text evidence="2">The sequence shown here is derived from an EMBL/GenBank/DDBJ whole genome shotgun (WGS) entry which is preliminary data.</text>
</comment>
<feature type="domain" description="PLD phosphodiesterase" evidence="1">
    <location>
        <begin position="189"/>
        <end position="216"/>
    </location>
</feature>
<dbReference type="Gene3D" id="3.30.870.10">
    <property type="entry name" value="Endonuclease Chain A"/>
    <property type="match status" value="1"/>
</dbReference>
<dbReference type="Pfam" id="PF13091">
    <property type="entry name" value="PLDc_2"/>
    <property type="match status" value="1"/>
</dbReference>
<evidence type="ECO:0000313" key="3">
    <source>
        <dbReference type="Proteomes" id="UP000540506"/>
    </source>
</evidence>
<dbReference type="NCBIfam" id="NF038319">
    <property type="entry name" value="DISARM_DrmC_I"/>
    <property type="match status" value="1"/>
</dbReference>
<dbReference type="CDD" id="cd09132">
    <property type="entry name" value="PLDc_unchar4"/>
    <property type="match status" value="1"/>
</dbReference>
<dbReference type="AlphaFoldDB" id="A0A7W7VTM0"/>
<protein>
    <submittedName>
        <fullName evidence="2">Phosphatidylserine/phosphatidylglycerophosphate/ cardiolipin synthase-like enzyme</fullName>
    </submittedName>
</protein>
<dbReference type="InterPro" id="IPR025202">
    <property type="entry name" value="PLD-like_dom"/>
</dbReference>
<evidence type="ECO:0000259" key="1">
    <source>
        <dbReference type="PROSITE" id="PS50035"/>
    </source>
</evidence>
<dbReference type="GO" id="GO:0030572">
    <property type="term" value="F:phosphatidyltransferase activity"/>
    <property type="evidence" value="ECO:0007669"/>
    <property type="project" value="UniProtKB-ARBA"/>
</dbReference>
<proteinExistence type="predicted"/>
<sequence length="255" mass="27215">MSTVRFEAAAASAVAALGPQRARTLAALLEQGRSAEYAASEFPSPRTSGQIRELYRAAHAEEMSGAVAAAYLRGFSAAWSDRSGEAEVRTVWSGPSTPGVPGRSTARVLTEVVRAARTELLAMSYSARPYRPLLQALSEATARGVEVHIVVETLEGAGRLLDGPEPAAAFRSVAGVRLWHWPPDRRDHPSARQHAKLAVADRQVLFLGSANLTESGVRRNLEAGIVIRGGTAPERAAEHILALMRLGILQPLPTS</sequence>
<dbReference type="Proteomes" id="UP000540506">
    <property type="component" value="Unassembled WGS sequence"/>
</dbReference>
<dbReference type="PROSITE" id="PS50035">
    <property type="entry name" value="PLD"/>
    <property type="match status" value="1"/>
</dbReference>
<dbReference type="GO" id="GO:0032049">
    <property type="term" value="P:cardiolipin biosynthetic process"/>
    <property type="evidence" value="ECO:0007669"/>
    <property type="project" value="UniProtKB-ARBA"/>
</dbReference>
<dbReference type="InterPro" id="IPR047955">
    <property type="entry name" value="DrmC-like"/>
</dbReference>
<reference evidence="2 3" key="1">
    <citation type="submission" date="2020-08" db="EMBL/GenBank/DDBJ databases">
        <title>Sequencing the genomes of 1000 actinobacteria strains.</title>
        <authorList>
            <person name="Klenk H.-P."/>
        </authorList>
    </citation>
    <scope>NUCLEOTIDE SEQUENCE [LARGE SCALE GENOMIC DNA]</scope>
    <source>
        <strain evidence="2 3">DSM 41654</strain>
    </source>
</reference>
<dbReference type="PANTHER" id="PTHR21248">
    <property type="entry name" value="CARDIOLIPIN SYNTHASE"/>
    <property type="match status" value="1"/>
</dbReference>
<keyword evidence="3" id="KW-1185">Reference proteome</keyword>
<dbReference type="RefSeq" id="WP_184934587.1">
    <property type="nucleotide sequence ID" value="NZ_JACHJV010000001.1"/>
</dbReference>
<evidence type="ECO:0000313" key="2">
    <source>
        <dbReference type="EMBL" id="MBB4922407.1"/>
    </source>
</evidence>
<dbReference type="EMBL" id="JACHJV010000001">
    <property type="protein sequence ID" value="MBB4922407.1"/>
    <property type="molecule type" value="Genomic_DNA"/>
</dbReference>
<accession>A0A7W7VTM0</accession>
<dbReference type="InterPro" id="IPR001736">
    <property type="entry name" value="PLipase_D/transphosphatidylase"/>
</dbReference>
<name>A0A7W7VTM0_KITKI</name>